<gene>
    <name evidence="2" type="ORF">PCASD_15431</name>
</gene>
<name>A0A2N5U281_9BASI</name>
<proteinExistence type="predicted"/>
<dbReference type="Proteomes" id="UP000235392">
    <property type="component" value="Unassembled WGS sequence"/>
</dbReference>
<comment type="caution">
    <text evidence="2">The sequence shown here is derived from an EMBL/GenBank/DDBJ whole genome shotgun (WGS) entry which is preliminary data.</text>
</comment>
<accession>A0A2N5U281</accession>
<sequence>MREAHDKNVLAATVTPRPKDFPGLLSTQHLNPLTSKMPFLGAYRVIQRLPVDFHHLQLRPSGNISQFLDVRPTRCPSCRSGGRVAVGNGPTVNNDTLATTPPAPPST</sequence>
<reference evidence="2 3" key="1">
    <citation type="submission" date="2017-11" db="EMBL/GenBank/DDBJ databases">
        <title>De novo assembly and phasing of dikaryotic genomes from two isolates of Puccinia coronata f. sp. avenae, the causal agent of oat crown rust.</title>
        <authorList>
            <person name="Miller M.E."/>
            <person name="Zhang Y."/>
            <person name="Omidvar V."/>
            <person name="Sperschneider J."/>
            <person name="Schwessinger B."/>
            <person name="Raley C."/>
            <person name="Palmer J.M."/>
            <person name="Garnica D."/>
            <person name="Upadhyaya N."/>
            <person name="Rathjen J."/>
            <person name="Taylor J.M."/>
            <person name="Park R.F."/>
            <person name="Dodds P.N."/>
            <person name="Hirsch C.D."/>
            <person name="Kianian S.F."/>
            <person name="Figueroa M."/>
        </authorList>
    </citation>
    <scope>NUCLEOTIDE SEQUENCE [LARGE SCALE GENOMIC DNA]</scope>
    <source>
        <strain evidence="2">12SD80</strain>
    </source>
</reference>
<organism evidence="2 3">
    <name type="scientific">Puccinia coronata f. sp. avenae</name>
    <dbReference type="NCBI Taxonomy" id="200324"/>
    <lineage>
        <taxon>Eukaryota</taxon>
        <taxon>Fungi</taxon>
        <taxon>Dikarya</taxon>
        <taxon>Basidiomycota</taxon>
        <taxon>Pucciniomycotina</taxon>
        <taxon>Pucciniomycetes</taxon>
        <taxon>Pucciniales</taxon>
        <taxon>Pucciniaceae</taxon>
        <taxon>Puccinia</taxon>
    </lineage>
</organism>
<dbReference type="EMBL" id="PGCI01000259">
    <property type="protein sequence ID" value="PLW31833.1"/>
    <property type="molecule type" value="Genomic_DNA"/>
</dbReference>
<evidence type="ECO:0000313" key="3">
    <source>
        <dbReference type="Proteomes" id="UP000235392"/>
    </source>
</evidence>
<dbReference type="AlphaFoldDB" id="A0A2N5U281"/>
<protein>
    <submittedName>
        <fullName evidence="2">Uncharacterized protein</fullName>
    </submittedName>
</protein>
<feature type="region of interest" description="Disordered" evidence="1">
    <location>
        <begin position="81"/>
        <end position="107"/>
    </location>
</feature>
<evidence type="ECO:0000256" key="1">
    <source>
        <dbReference type="SAM" id="MobiDB-lite"/>
    </source>
</evidence>
<evidence type="ECO:0000313" key="2">
    <source>
        <dbReference type="EMBL" id="PLW31833.1"/>
    </source>
</evidence>